<dbReference type="InterPro" id="IPR023214">
    <property type="entry name" value="HAD_sf"/>
</dbReference>
<evidence type="ECO:0000313" key="5">
    <source>
        <dbReference type="Proteomes" id="UP001309876"/>
    </source>
</evidence>
<comment type="similarity">
    <text evidence="1">In the N-terminal section; belongs to the glycosyltransferase 20 family.</text>
</comment>
<dbReference type="PANTHER" id="PTHR10788">
    <property type="entry name" value="TREHALOSE-6-PHOSPHATE SYNTHASE"/>
    <property type="match status" value="1"/>
</dbReference>
<dbReference type="InterPro" id="IPR003337">
    <property type="entry name" value="Trehalose_PPase"/>
</dbReference>
<dbReference type="GO" id="GO:0034605">
    <property type="term" value="P:cellular response to heat"/>
    <property type="evidence" value="ECO:0007669"/>
    <property type="project" value="TreeGrafter"/>
</dbReference>
<dbReference type="PANTHER" id="PTHR10788:SF123">
    <property type="entry name" value="TREHALOSE-PHOSPHATASE"/>
    <property type="match status" value="1"/>
</dbReference>
<keyword evidence="5" id="KW-1185">Reference proteome</keyword>
<dbReference type="GO" id="GO:0005946">
    <property type="term" value="C:alpha,alpha-trehalose-phosphate synthase complex (UDP-forming)"/>
    <property type="evidence" value="ECO:0007669"/>
    <property type="project" value="TreeGrafter"/>
</dbReference>
<dbReference type="NCBIfam" id="TIGR01484">
    <property type="entry name" value="HAD-SF-IIB"/>
    <property type="match status" value="1"/>
</dbReference>
<evidence type="ECO:0000256" key="1">
    <source>
        <dbReference type="ARBA" id="ARBA00005409"/>
    </source>
</evidence>
<accession>A0AAN7T1L9</accession>
<dbReference type="GO" id="GO:0005829">
    <property type="term" value="C:cytosol"/>
    <property type="evidence" value="ECO:0007669"/>
    <property type="project" value="TreeGrafter"/>
</dbReference>
<dbReference type="NCBIfam" id="TIGR00685">
    <property type="entry name" value="T6PP"/>
    <property type="match status" value="1"/>
</dbReference>
<dbReference type="Proteomes" id="UP001309876">
    <property type="component" value="Unassembled WGS sequence"/>
</dbReference>
<protein>
    <submittedName>
        <fullName evidence="4">Threalose-6-phosphate phosphatase</fullName>
    </submittedName>
</protein>
<comment type="caution">
    <text evidence="4">The sequence shown here is derived from an EMBL/GenBank/DDBJ whole genome shotgun (WGS) entry which is preliminary data.</text>
</comment>
<feature type="compositionally biased region" description="Polar residues" evidence="3">
    <location>
        <begin position="62"/>
        <end position="74"/>
    </location>
</feature>
<dbReference type="Pfam" id="PF00982">
    <property type="entry name" value="Glyco_transf_20"/>
    <property type="match status" value="1"/>
</dbReference>
<dbReference type="GO" id="GO:0004805">
    <property type="term" value="F:trehalose-phosphatase activity"/>
    <property type="evidence" value="ECO:0007669"/>
    <property type="project" value="TreeGrafter"/>
</dbReference>
<dbReference type="Gene3D" id="3.30.70.1020">
    <property type="entry name" value="Trehalose-6-phosphate phosphatase related protein, domain 2"/>
    <property type="match status" value="1"/>
</dbReference>
<gene>
    <name evidence="4" type="primary">TPS2</name>
    <name evidence="4" type="ORF">LTR05_004006</name>
</gene>
<dbReference type="CDD" id="cd01627">
    <property type="entry name" value="HAD_TPP"/>
    <property type="match status" value="1"/>
</dbReference>
<dbReference type="InterPro" id="IPR036412">
    <property type="entry name" value="HAD-like_sf"/>
</dbReference>
<feature type="region of interest" description="Disordered" evidence="3">
    <location>
        <begin position="40"/>
        <end position="74"/>
    </location>
</feature>
<evidence type="ECO:0000313" key="4">
    <source>
        <dbReference type="EMBL" id="KAK5086838.1"/>
    </source>
</evidence>
<dbReference type="InterPro" id="IPR001830">
    <property type="entry name" value="Glyco_trans_20"/>
</dbReference>
<name>A0AAN7T1L9_9EURO</name>
<dbReference type="GO" id="GO:0031505">
    <property type="term" value="P:fungal-type cell wall organization"/>
    <property type="evidence" value="ECO:0007669"/>
    <property type="project" value="TreeGrafter"/>
</dbReference>
<dbReference type="EMBL" id="JAVRRJ010000003">
    <property type="protein sequence ID" value="KAK5086838.1"/>
    <property type="molecule type" value="Genomic_DNA"/>
</dbReference>
<evidence type="ECO:0000256" key="2">
    <source>
        <dbReference type="ARBA" id="ARBA00006330"/>
    </source>
</evidence>
<dbReference type="AlphaFoldDB" id="A0AAN7T1L9"/>
<feature type="region of interest" description="Disordered" evidence="3">
    <location>
        <begin position="1"/>
        <end position="25"/>
    </location>
</feature>
<sequence length="915" mass="101595">MAGNEPQDSNQSVSAAIPGRASIPDTPSLSFVLHTADAYFDIPDPKSQPPPATTQASATAPNVNGESMKPSETTQPLNLKALKEYEKLGLTGNIISACANIPYAVGITKDGKFELTPRPGKSMLRDSLSYLSSSNLWKHTVVGWTGEVLPALSAEFGELLTRKDLLGPSSPTGEGRQLGSVAVHDVSGSGFNSAFIQHFKDNEPSIRDILITKDRRLELETLLEHAFKDKIVPVWLGEWTDDRHDTLLLKDQTRWKRYAEEDLYQNLHSNIDREDERADTAQTFADYKRLNESVADGIIKAYKPGDIIWIHDYQLMLLPEIVRRRIPSAYIAYFHHTNLPPKEILTMLPRHTEVLKGVIGASVVGVASDGLRHYVEDYYRSSLKLTGDGNGVVKTGGRHISLINVPVGMDITVVQQGAYGEAKVEEYMHEISRRYSDKKLIVARIHPDRPEGTDFLLRAFEHLLEQYPEWKSRAILILLSNPESIHHSSKSRTSRADTALHVVNINSRFGSLVHQPIVYPNLKIPAPEYYALLRLADVGVVASDYEGVSTMSMEFIVCQQEKFSPLFVSEKSIISDDTSSAAVDQSAQAANTATTIRNGLAMSDEVKQSKHKALLHYFSEHNVASFTNEFLTKACASFAKYCPYENAAELEQAVLLKAYQSSQTRLFMFDYDGTLTPIVSDPDAALPSAKLLQALQKLASNKQNKVWIISGRSRAFLSKTFGDIKGLGLSAEHGSFLRKPGDETWENLAASMDMGWKAETDKLFMSLCEKTDGAWIERKEVAIVWHYRNAIDHDACLARAVEAKALLEGEYLKAWDVEVMLGKANVEVRPRFLNKGVMAARLVQETFANGTSGFVLCAGDDTTDEDMFRALLSSKLKMDNVFTCLIARDGKPSLGYYRVKEPADLVEAVAILSEQ</sequence>
<dbReference type="GO" id="GO:0003825">
    <property type="term" value="F:alpha,alpha-trehalose-phosphate synthase (UDP-forming) activity"/>
    <property type="evidence" value="ECO:0007669"/>
    <property type="project" value="TreeGrafter"/>
</dbReference>
<organism evidence="4 5">
    <name type="scientific">Lithohypha guttulata</name>
    <dbReference type="NCBI Taxonomy" id="1690604"/>
    <lineage>
        <taxon>Eukaryota</taxon>
        <taxon>Fungi</taxon>
        <taxon>Dikarya</taxon>
        <taxon>Ascomycota</taxon>
        <taxon>Pezizomycotina</taxon>
        <taxon>Eurotiomycetes</taxon>
        <taxon>Chaetothyriomycetidae</taxon>
        <taxon>Chaetothyriales</taxon>
        <taxon>Trichomeriaceae</taxon>
        <taxon>Lithohypha</taxon>
    </lineage>
</organism>
<dbReference type="SUPFAM" id="SSF56784">
    <property type="entry name" value="HAD-like"/>
    <property type="match status" value="1"/>
</dbReference>
<feature type="compositionally biased region" description="Polar residues" evidence="3">
    <location>
        <begin position="1"/>
        <end position="14"/>
    </location>
</feature>
<dbReference type="SUPFAM" id="SSF53756">
    <property type="entry name" value="UDP-Glycosyltransferase/glycogen phosphorylase"/>
    <property type="match status" value="1"/>
</dbReference>
<dbReference type="InterPro" id="IPR006379">
    <property type="entry name" value="HAD-SF_hydro_IIB"/>
</dbReference>
<reference evidence="4 5" key="1">
    <citation type="submission" date="2023-08" db="EMBL/GenBank/DDBJ databases">
        <title>Black Yeasts Isolated from many extreme environments.</title>
        <authorList>
            <person name="Coleine C."/>
            <person name="Stajich J.E."/>
            <person name="Selbmann L."/>
        </authorList>
    </citation>
    <scope>NUCLEOTIDE SEQUENCE [LARGE SCALE GENOMIC DNA]</scope>
    <source>
        <strain evidence="4 5">CCFEE 5910</strain>
    </source>
</reference>
<dbReference type="Pfam" id="PF02358">
    <property type="entry name" value="Trehalose_PPase"/>
    <property type="match status" value="1"/>
</dbReference>
<comment type="similarity">
    <text evidence="2">In the C-terminal section; belongs to the trehalose phosphatase family.</text>
</comment>
<dbReference type="Gene3D" id="3.40.50.2000">
    <property type="entry name" value="Glycogen Phosphorylase B"/>
    <property type="match status" value="2"/>
</dbReference>
<dbReference type="Gene3D" id="3.40.50.1000">
    <property type="entry name" value="HAD superfamily/HAD-like"/>
    <property type="match status" value="1"/>
</dbReference>
<dbReference type="GO" id="GO:0005992">
    <property type="term" value="P:trehalose biosynthetic process"/>
    <property type="evidence" value="ECO:0007669"/>
    <property type="project" value="InterPro"/>
</dbReference>
<proteinExistence type="inferred from homology"/>
<evidence type="ECO:0000256" key="3">
    <source>
        <dbReference type="SAM" id="MobiDB-lite"/>
    </source>
</evidence>